<dbReference type="Proteomes" id="UP001321486">
    <property type="component" value="Chromosome"/>
</dbReference>
<dbReference type="Gene3D" id="3.30.460.20">
    <property type="entry name" value="CorA soluble domain-like"/>
    <property type="match status" value="1"/>
</dbReference>
<evidence type="ECO:0000313" key="2">
    <source>
        <dbReference type="EMBL" id="BDZ51243.1"/>
    </source>
</evidence>
<sequence length="153" mass="17061">MHRTRAYKDGSLVGEDFPLDDVSDYLEGGDCMIWVDFVSPTQADMDKVGDEMGLHELAIEDALEKGQRPKLDRYENFLFAVMYDTGFDETSGELSAREVKAFITRRALVTIHDDDFDVDLLRKTWDDNKDLASKGSPSWCGGSSTGSSTTTTT</sequence>
<keyword evidence="3" id="KW-1185">Reference proteome</keyword>
<name>A0ABM8GS15_9MICO</name>
<feature type="compositionally biased region" description="Low complexity" evidence="1">
    <location>
        <begin position="135"/>
        <end position="153"/>
    </location>
</feature>
<evidence type="ECO:0000256" key="1">
    <source>
        <dbReference type="SAM" id="MobiDB-lite"/>
    </source>
</evidence>
<dbReference type="InterPro" id="IPR002523">
    <property type="entry name" value="MgTranspt_CorA/ZnTranspt_ZntB"/>
</dbReference>
<feature type="region of interest" description="Disordered" evidence="1">
    <location>
        <begin position="131"/>
        <end position="153"/>
    </location>
</feature>
<accession>A0ABM8GS15</accession>
<protein>
    <recommendedName>
        <fullName evidence="4">Magnesium and cobalt transport protein CorA</fullName>
    </recommendedName>
</protein>
<reference evidence="3" key="1">
    <citation type="journal article" date="2019" name="Int. J. Syst. Evol. Microbiol.">
        <title>The Global Catalogue of Microorganisms (GCM) 10K type strain sequencing project: providing services to taxonomists for standard genome sequencing and annotation.</title>
        <authorList>
            <consortium name="The Broad Institute Genomics Platform"/>
            <consortium name="The Broad Institute Genome Sequencing Center for Infectious Disease"/>
            <person name="Wu L."/>
            <person name="Ma J."/>
        </authorList>
    </citation>
    <scope>NUCLEOTIDE SEQUENCE [LARGE SCALE GENOMIC DNA]</scope>
    <source>
        <strain evidence="3">NBRC 108728</strain>
    </source>
</reference>
<dbReference type="EMBL" id="AP027732">
    <property type="protein sequence ID" value="BDZ51243.1"/>
    <property type="molecule type" value="Genomic_DNA"/>
</dbReference>
<dbReference type="SUPFAM" id="SSF143865">
    <property type="entry name" value="CorA soluble domain-like"/>
    <property type="match status" value="1"/>
</dbReference>
<proteinExistence type="predicted"/>
<evidence type="ECO:0000313" key="3">
    <source>
        <dbReference type="Proteomes" id="UP001321486"/>
    </source>
</evidence>
<dbReference type="Pfam" id="PF01544">
    <property type="entry name" value="CorA"/>
    <property type="match status" value="1"/>
</dbReference>
<gene>
    <name evidence="2" type="ORF">GCM10025867_34840</name>
</gene>
<organism evidence="2 3">
    <name type="scientific">Frondihabitans sucicola</name>
    <dbReference type="NCBI Taxonomy" id="1268041"/>
    <lineage>
        <taxon>Bacteria</taxon>
        <taxon>Bacillati</taxon>
        <taxon>Actinomycetota</taxon>
        <taxon>Actinomycetes</taxon>
        <taxon>Micrococcales</taxon>
        <taxon>Microbacteriaceae</taxon>
        <taxon>Frondihabitans</taxon>
    </lineage>
</organism>
<dbReference type="RefSeq" id="WP_286344046.1">
    <property type="nucleotide sequence ID" value="NZ_AP027732.1"/>
</dbReference>
<dbReference type="InterPro" id="IPR045861">
    <property type="entry name" value="CorA_cytoplasmic_dom"/>
</dbReference>
<evidence type="ECO:0008006" key="4">
    <source>
        <dbReference type="Google" id="ProtNLM"/>
    </source>
</evidence>